<keyword evidence="3" id="KW-1185">Reference proteome</keyword>
<accession>A0ABV5TA70</accession>
<feature type="compositionally biased region" description="Low complexity" evidence="1">
    <location>
        <begin position="62"/>
        <end position="77"/>
    </location>
</feature>
<proteinExistence type="predicted"/>
<name>A0ABV5TA70_9ACTN</name>
<organism evidence="2 3">
    <name type="scientific">Streptosporangium vulgare</name>
    <dbReference type="NCBI Taxonomy" id="46190"/>
    <lineage>
        <taxon>Bacteria</taxon>
        <taxon>Bacillati</taxon>
        <taxon>Actinomycetota</taxon>
        <taxon>Actinomycetes</taxon>
        <taxon>Streptosporangiales</taxon>
        <taxon>Streptosporangiaceae</taxon>
        <taxon>Streptosporangium</taxon>
    </lineage>
</organism>
<dbReference type="EMBL" id="JBHMBS010000004">
    <property type="protein sequence ID" value="MFB9675973.1"/>
    <property type="molecule type" value="Genomic_DNA"/>
</dbReference>
<comment type="caution">
    <text evidence="2">The sequence shown here is derived from an EMBL/GenBank/DDBJ whole genome shotgun (WGS) entry which is preliminary data.</text>
</comment>
<feature type="region of interest" description="Disordered" evidence="1">
    <location>
        <begin position="39"/>
        <end position="100"/>
    </location>
</feature>
<evidence type="ECO:0000313" key="3">
    <source>
        <dbReference type="Proteomes" id="UP001589610"/>
    </source>
</evidence>
<protein>
    <recommendedName>
        <fullName evidence="4">SAM-dependent methyltransferase TRM5/TYW2-type domain-containing protein</fullName>
    </recommendedName>
</protein>
<sequence>MSLIAFEPVPENLTYLRRNVERNELTGCVTVESVAVESMAVGASPGEQSGSDMTSAERRRAVTSASSPTRTSATPARTMRRRTQGAAGSVTGLRSARARR</sequence>
<evidence type="ECO:0000256" key="1">
    <source>
        <dbReference type="SAM" id="MobiDB-lite"/>
    </source>
</evidence>
<dbReference type="Proteomes" id="UP001589610">
    <property type="component" value="Unassembled WGS sequence"/>
</dbReference>
<dbReference type="SUPFAM" id="SSF53335">
    <property type="entry name" value="S-adenosyl-L-methionine-dependent methyltransferases"/>
    <property type="match status" value="1"/>
</dbReference>
<evidence type="ECO:0000313" key="2">
    <source>
        <dbReference type="EMBL" id="MFB9675973.1"/>
    </source>
</evidence>
<reference evidence="2 3" key="1">
    <citation type="submission" date="2024-09" db="EMBL/GenBank/DDBJ databases">
        <authorList>
            <person name="Sun Q."/>
            <person name="Mori K."/>
        </authorList>
    </citation>
    <scope>NUCLEOTIDE SEQUENCE [LARGE SCALE GENOMIC DNA]</scope>
    <source>
        <strain evidence="2 3">JCM 3028</strain>
    </source>
</reference>
<gene>
    <name evidence="2" type="ORF">ACFFRH_10780</name>
</gene>
<dbReference type="Gene3D" id="3.40.50.150">
    <property type="entry name" value="Vaccinia Virus protein VP39"/>
    <property type="match status" value="1"/>
</dbReference>
<dbReference type="InterPro" id="IPR029063">
    <property type="entry name" value="SAM-dependent_MTases_sf"/>
</dbReference>
<dbReference type="RefSeq" id="WP_344748632.1">
    <property type="nucleotide sequence ID" value="NZ_BAAAWW010000164.1"/>
</dbReference>
<evidence type="ECO:0008006" key="4">
    <source>
        <dbReference type="Google" id="ProtNLM"/>
    </source>
</evidence>